<comment type="caution">
    <text evidence="8">The sequence shown here is derived from an EMBL/GenBank/DDBJ whole genome shotgun (WGS) entry which is preliminary data.</text>
</comment>
<evidence type="ECO:0000256" key="4">
    <source>
        <dbReference type="ARBA" id="ARBA00022989"/>
    </source>
</evidence>
<reference evidence="8 9" key="1">
    <citation type="submission" date="2020-08" db="EMBL/GenBank/DDBJ databases">
        <title>Sequencing the genomes of 1000 actinobacteria strains.</title>
        <authorList>
            <person name="Klenk H.-P."/>
        </authorList>
    </citation>
    <scope>NUCLEOTIDE SEQUENCE [LARGE SCALE GENOMIC DNA]</scope>
    <source>
        <strain evidence="8 9">DSM 45298</strain>
    </source>
</reference>
<feature type="region of interest" description="Disordered" evidence="7">
    <location>
        <begin position="235"/>
        <end position="273"/>
    </location>
</feature>
<dbReference type="Proteomes" id="UP000551501">
    <property type="component" value="Unassembled WGS sequence"/>
</dbReference>
<feature type="transmembrane region" description="Helical" evidence="6">
    <location>
        <begin position="191"/>
        <end position="215"/>
    </location>
</feature>
<dbReference type="PANTHER" id="PTHR12608">
    <property type="entry name" value="TRANSMEMBRANE PROTEIN HTP-1 RELATED"/>
    <property type="match status" value="1"/>
</dbReference>
<evidence type="ECO:0000256" key="7">
    <source>
        <dbReference type="SAM" id="MobiDB-lite"/>
    </source>
</evidence>
<evidence type="ECO:0000256" key="3">
    <source>
        <dbReference type="ARBA" id="ARBA00022692"/>
    </source>
</evidence>
<feature type="transmembrane region" description="Helical" evidence="6">
    <location>
        <begin position="67"/>
        <end position="84"/>
    </location>
</feature>
<keyword evidence="9" id="KW-1185">Reference proteome</keyword>
<dbReference type="GO" id="GO:0046873">
    <property type="term" value="F:metal ion transmembrane transporter activity"/>
    <property type="evidence" value="ECO:0007669"/>
    <property type="project" value="InterPro"/>
</dbReference>
<evidence type="ECO:0000313" key="9">
    <source>
        <dbReference type="Proteomes" id="UP000551501"/>
    </source>
</evidence>
<dbReference type="GO" id="GO:0016020">
    <property type="term" value="C:membrane"/>
    <property type="evidence" value="ECO:0007669"/>
    <property type="project" value="UniProtKB-SubCell"/>
</dbReference>
<dbReference type="InterPro" id="IPR001727">
    <property type="entry name" value="GDT1-like"/>
</dbReference>
<evidence type="ECO:0000256" key="2">
    <source>
        <dbReference type="ARBA" id="ARBA00009190"/>
    </source>
</evidence>
<comment type="similarity">
    <text evidence="2 6">Belongs to the GDT1 family.</text>
</comment>
<sequence>MIAALALSFAVIFVAELGDKSQLMAMTFALRYRWWVVLTAILTATTLVHAASVFFGHFLGLSIPTDLLAIVGGLAMIVFGLWTVRGDELDDDESSKAGRIGGSVFLAVMSAFLLAELGDKTMLATITLAADHDWLGVWIGSTIGMVAADALAIVVGRVLGRHLPERTIALGAAVLFFAFGIWLIVDGLIGASALVTAATLVAVVLIVAVGVWWIVATNRRRSRLRLSRAESMGATGMAGPTAGGVATSEKNDQGATPPTPQTELPIDRSGMVG</sequence>
<evidence type="ECO:0000256" key="6">
    <source>
        <dbReference type="RuleBase" id="RU365102"/>
    </source>
</evidence>
<protein>
    <recommendedName>
        <fullName evidence="6">GDT1 family protein</fullName>
    </recommendedName>
</protein>
<evidence type="ECO:0000256" key="5">
    <source>
        <dbReference type="ARBA" id="ARBA00023136"/>
    </source>
</evidence>
<gene>
    <name evidence="8" type="ORF">BKA16_000928</name>
</gene>
<feature type="transmembrane region" description="Helical" evidence="6">
    <location>
        <begin position="135"/>
        <end position="155"/>
    </location>
</feature>
<feature type="compositionally biased region" description="Low complexity" evidence="7">
    <location>
        <begin position="235"/>
        <end position="247"/>
    </location>
</feature>
<dbReference type="RefSeq" id="WP_183369558.1">
    <property type="nucleotide sequence ID" value="NZ_BAABHL010000128.1"/>
</dbReference>
<keyword evidence="3 6" id="KW-0812">Transmembrane</keyword>
<evidence type="ECO:0000313" key="8">
    <source>
        <dbReference type="EMBL" id="MBB4134376.1"/>
    </source>
</evidence>
<dbReference type="Pfam" id="PF01169">
    <property type="entry name" value="GDT1"/>
    <property type="match status" value="2"/>
</dbReference>
<name>A0A840EX37_9ACTN</name>
<feature type="transmembrane region" description="Helical" evidence="6">
    <location>
        <begin position="167"/>
        <end position="185"/>
    </location>
</feature>
<dbReference type="EMBL" id="JACIFP010000001">
    <property type="protein sequence ID" value="MBB4134376.1"/>
    <property type="molecule type" value="Genomic_DNA"/>
</dbReference>
<evidence type="ECO:0000256" key="1">
    <source>
        <dbReference type="ARBA" id="ARBA00004141"/>
    </source>
</evidence>
<dbReference type="AlphaFoldDB" id="A0A840EX37"/>
<accession>A0A840EX37</accession>
<keyword evidence="5 6" id="KW-0472">Membrane</keyword>
<proteinExistence type="inferred from homology"/>
<feature type="transmembrane region" description="Helical" evidence="6">
    <location>
        <begin position="34"/>
        <end position="55"/>
    </location>
</feature>
<organism evidence="8 9">
    <name type="scientific">Gordonia humi</name>
    <dbReference type="NCBI Taxonomy" id="686429"/>
    <lineage>
        <taxon>Bacteria</taxon>
        <taxon>Bacillati</taxon>
        <taxon>Actinomycetota</taxon>
        <taxon>Actinomycetes</taxon>
        <taxon>Mycobacteriales</taxon>
        <taxon>Gordoniaceae</taxon>
        <taxon>Gordonia</taxon>
    </lineage>
</organism>
<dbReference type="PANTHER" id="PTHR12608:SF1">
    <property type="entry name" value="TRANSMEMBRANE PROTEIN 165"/>
    <property type="match status" value="1"/>
</dbReference>
<keyword evidence="4 6" id="KW-1133">Transmembrane helix</keyword>
<comment type="subcellular location">
    <subcellularLocation>
        <location evidence="1 6">Membrane</location>
        <topology evidence="1 6">Multi-pass membrane protein</topology>
    </subcellularLocation>
</comment>